<dbReference type="Proteomes" id="UP000011083">
    <property type="component" value="Unassembled WGS sequence"/>
</dbReference>
<feature type="chain" id="PRO_5003990850" evidence="1">
    <location>
        <begin position="21"/>
        <end position="191"/>
    </location>
</feature>
<dbReference type="VEuPathDB" id="AmoebaDB:ACA1_323420"/>
<dbReference type="GeneID" id="14919906"/>
<proteinExistence type="predicted"/>
<feature type="signal peptide" evidence="1">
    <location>
        <begin position="1"/>
        <end position="20"/>
    </location>
</feature>
<sequence length="191" mass="22154">MQRALLFFAILALTVACALAQTRPKLATTFETHGIVQIKHNHSVVFGEGRWIFDLEAGKSLDWAHFGGFEHLGVYDLARFDLKKNYFISSADARKCEEKDLTDKIRSPWEWLDKAEVVGNLTRNGVLFDLWQYKTAGVTLEAGVPQKNPTELVYFSRTSVREEFHFYVEQWRTNKPHQSWFEVPHECKKAF</sequence>
<accession>L8H326</accession>
<dbReference type="RefSeq" id="XP_004341175.1">
    <property type="nucleotide sequence ID" value="XM_004341127.1"/>
</dbReference>
<evidence type="ECO:0000256" key="1">
    <source>
        <dbReference type="SAM" id="SignalP"/>
    </source>
</evidence>
<name>L8H326_ACACF</name>
<evidence type="ECO:0000313" key="3">
    <source>
        <dbReference type="Proteomes" id="UP000011083"/>
    </source>
</evidence>
<reference evidence="2 3" key="1">
    <citation type="journal article" date="2013" name="Genome Biol.">
        <title>Genome of Acanthamoeba castellanii highlights extensive lateral gene transfer and early evolution of tyrosine kinase signaling.</title>
        <authorList>
            <person name="Clarke M."/>
            <person name="Lohan A.J."/>
            <person name="Liu B."/>
            <person name="Lagkouvardos I."/>
            <person name="Roy S."/>
            <person name="Zafar N."/>
            <person name="Bertelli C."/>
            <person name="Schilde C."/>
            <person name="Kianianmomeni A."/>
            <person name="Burglin T.R."/>
            <person name="Frech C."/>
            <person name="Turcotte B."/>
            <person name="Kopec K.O."/>
            <person name="Synnott J.M."/>
            <person name="Choo C."/>
            <person name="Paponov I."/>
            <person name="Finkler A."/>
            <person name="Soon Heng Tan C."/>
            <person name="Hutchins A.P."/>
            <person name="Weinmeier T."/>
            <person name="Rattei T."/>
            <person name="Chu J.S."/>
            <person name="Gimenez G."/>
            <person name="Irimia M."/>
            <person name="Rigden D.J."/>
            <person name="Fitzpatrick D.A."/>
            <person name="Lorenzo-Morales J."/>
            <person name="Bateman A."/>
            <person name="Chiu C.H."/>
            <person name="Tang P."/>
            <person name="Hegemann P."/>
            <person name="Fromm H."/>
            <person name="Raoult D."/>
            <person name="Greub G."/>
            <person name="Miranda-Saavedra D."/>
            <person name="Chen N."/>
            <person name="Nash P."/>
            <person name="Ginger M.L."/>
            <person name="Horn M."/>
            <person name="Schaap P."/>
            <person name="Caler L."/>
            <person name="Loftus B."/>
        </authorList>
    </citation>
    <scope>NUCLEOTIDE SEQUENCE [LARGE SCALE GENOMIC DNA]</scope>
    <source>
        <strain evidence="2 3">Neff</strain>
    </source>
</reference>
<dbReference type="PROSITE" id="PS51257">
    <property type="entry name" value="PROKAR_LIPOPROTEIN"/>
    <property type="match status" value="1"/>
</dbReference>
<evidence type="ECO:0000313" key="2">
    <source>
        <dbReference type="EMBL" id="ELR19108.1"/>
    </source>
</evidence>
<organism evidence="2 3">
    <name type="scientific">Acanthamoeba castellanii (strain ATCC 30010 / Neff)</name>
    <dbReference type="NCBI Taxonomy" id="1257118"/>
    <lineage>
        <taxon>Eukaryota</taxon>
        <taxon>Amoebozoa</taxon>
        <taxon>Discosea</taxon>
        <taxon>Longamoebia</taxon>
        <taxon>Centramoebida</taxon>
        <taxon>Acanthamoebidae</taxon>
        <taxon>Acanthamoeba</taxon>
    </lineage>
</organism>
<dbReference type="EMBL" id="KB007938">
    <property type="protein sequence ID" value="ELR19108.1"/>
    <property type="molecule type" value="Genomic_DNA"/>
</dbReference>
<protein>
    <submittedName>
        <fullName evidence="2">Uncharacterized protein</fullName>
    </submittedName>
</protein>
<keyword evidence="1" id="KW-0732">Signal</keyword>
<dbReference type="AlphaFoldDB" id="L8H326"/>
<dbReference type="OMA" id="VPHECKK"/>
<keyword evidence="3" id="KW-1185">Reference proteome</keyword>
<dbReference type="KEGG" id="acan:ACA1_323420"/>
<dbReference type="OrthoDB" id="10442275at2759"/>
<gene>
    <name evidence="2" type="ORF">ACA1_323420</name>
</gene>